<feature type="chain" id="PRO_5013039731" evidence="2">
    <location>
        <begin position="16"/>
        <end position="522"/>
    </location>
</feature>
<gene>
    <name evidence="4" type="ORF">A1Q1_03252</name>
</gene>
<dbReference type="SUPFAM" id="SSF56601">
    <property type="entry name" value="beta-lactamase/transpeptidase-like"/>
    <property type="match status" value="1"/>
</dbReference>
<dbReference type="OrthoDB" id="5946976at2759"/>
<reference evidence="4 5" key="1">
    <citation type="journal article" date="2012" name="Eukaryot. Cell">
        <title>Draft genome sequence of CBS 2479, the standard type strain of Trichosporon asahii.</title>
        <authorList>
            <person name="Yang R.Y."/>
            <person name="Li H.T."/>
            <person name="Zhu H."/>
            <person name="Zhou G.P."/>
            <person name="Wang M."/>
            <person name="Wang L."/>
        </authorList>
    </citation>
    <scope>NUCLEOTIDE SEQUENCE [LARGE SCALE GENOMIC DNA]</scope>
    <source>
        <strain evidence="5">ATCC 90039 / CBS 2479 / JCM 2466 / KCTC 7840 / NCYC 2677 / UAMH 7654</strain>
    </source>
</reference>
<organism evidence="4 5">
    <name type="scientific">Trichosporon asahii var. asahii (strain ATCC 90039 / CBS 2479 / JCM 2466 / KCTC 7840 / NBRC 103889/ NCYC 2677 / UAMH 7654)</name>
    <name type="common">Yeast</name>
    <dbReference type="NCBI Taxonomy" id="1186058"/>
    <lineage>
        <taxon>Eukaryota</taxon>
        <taxon>Fungi</taxon>
        <taxon>Dikarya</taxon>
        <taxon>Basidiomycota</taxon>
        <taxon>Agaricomycotina</taxon>
        <taxon>Tremellomycetes</taxon>
        <taxon>Trichosporonales</taxon>
        <taxon>Trichosporonaceae</taxon>
        <taxon>Trichosporon</taxon>
    </lineage>
</organism>
<dbReference type="HOGENOM" id="CLU_524965_0_0_1"/>
<dbReference type="EMBL" id="ALBS01000227">
    <property type="protein sequence ID" value="EJT47791.1"/>
    <property type="molecule type" value="Genomic_DNA"/>
</dbReference>
<evidence type="ECO:0000256" key="2">
    <source>
        <dbReference type="SAM" id="SignalP"/>
    </source>
</evidence>
<protein>
    <submittedName>
        <fullName evidence="4">Protein flp, putative</fullName>
    </submittedName>
</protein>
<feature type="domain" description="Beta-lactamase-related" evidence="3">
    <location>
        <begin position="90"/>
        <end position="358"/>
    </location>
</feature>
<evidence type="ECO:0000259" key="3">
    <source>
        <dbReference type="Pfam" id="PF00144"/>
    </source>
</evidence>
<dbReference type="Proteomes" id="UP000002748">
    <property type="component" value="Unassembled WGS sequence"/>
</dbReference>
<dbReference type="AlphaFoldDB" id="J5SVQ3"/>
<dbReference type="RefSeq" id="XP_014179007.1">
    <property type="nucleotide sequence ID" value="XM_014323532.1"/>
</dbReference>
<feature type="signal peptide" evidence="2">
    <location>
        <begin position="1"/>
        <end position="15"/>
    </location>
</feature>
<dbReference type="InterPro" id="IPR012338">
    <property type="entry name" value="Beta-lactam/transpept-like"/>
</dbReference>
<comment type="similarity">
    <text evidence="1">Belongs to the peptidase S12 family.</text>
</comment>
<evidence type="ECO:0000313" key="5">
    <source>
        <dbReference type="Proteomes" id="UP000002748"/>
    </source>
</evidence>
<dbReference type="Gene3D" id="3.40.710.10">
    <property type="entry name" value="DD-peptidase/beta-lactamase superfamily"/>
    <property type="match status" value="1"/>
</dbReference>
<dbReference type="KEGG" id="tasa:A1Q1_03252"/>
<dbReference type="InterPro" id="IPR050491">
    <property type="entry name" value="AmpC-like"/>
</dbReference>
<keyword evidence="2" id="KW-0732">Signal</keyword>
<sequence length="522" mass="58713">MKLSLLTALFSAVQSWIDSDGNADIAPRSTGHRMVSKPTMHYLDKIRREWDIQGCGISVVKSTEEEHRTQIILFGRANDKDPVTEDLPSGQKLDWDTKIVDILGDDWKLEDEYATAHLDLTDLLSMRSGLPSHDLWYKDVPPIESIRGMRDLPFSAEPRYAFQYNNLHYITLSHIVTVLSGRPFVDFVQENFFAPLDMRSTTYNSTAAGLTGKRSDGYFHTDVEYAKCLKRGVGSKSCVGKRQNLGWWIEGDSLNNAGPGGIMTSLWDISAWQGEYLRPSQTELTPAMIAKLGDAVMPMGRDHERELSGMSYGLAQMTLQYRGERVVMHTGGLPGQISQIWHMPDRGLSVAVFTNDGNYGHLFMRAATMTIVDEILDLPRIDWRGRAWDTVKRSYSPPPSPKPEKSKRVEGLFKHPAYGTLNLTRLEDEEVMSYLPEGVAREKASITPMHGAFIDHLIFTPFEGSFYNWTGAKYDPPMMESGVAVVTDKGIGMYGRFSTPGNVKLPEPSENPDDAEVWFERV</sequence>
<accession>J5SVQ3</accession>
<dbReference type="PANTHER" id="PTHR46825:SF15">
    <property type="entry name" value="BETA-LACTAMASE-RELATED DOMAIN-CONTAINING PROTEIN"/>
    <property type="match status" value="1"/>
</dbReference>
<dbReference type="PANTHER" id="PTHR46825">
    <property type="entry name" value="D-ALANYL-D-ALANINE-CARBOXYPEPTIDASE/ENDOPEPTIDASE AMPH"/>
    <property type="match status" value="1"/>
</dbReference>
<evidence type="ECO:0000256" key="1">
    <source>
        <dbReference type="ARBA" id="ARBA00038215"/>
    </source>
</evidence>
<name>J5SVQ3_TRIAS</name>
<evidence type="ECO:0000313" key="4">
    <source>
        <dbReference type="EMBL" id="EJT47791.1"/>
    </source>
</evidence>
<dbReference type="InterPro" id="IPR001466">
    <property type="entry name" value="Beta-lactam-related"/>
</dbReference>
<proteinExistence type="inferred from homology"/>
<dbReference type="VEuPathDB" id="FungiDB:A1Q1_03252"/>
<dbReference type="Pfam" id="PF00144">
    <property type="entry name" value="Beta-lactamase"/>
    <property type="match status" value="1"/>
</dbReference>
<dbReference type="GeneID" id="25986765"/>
<comment type="caution">
    <text evidence="4">The sequence shown here is derived from an EMBL/GenBank/DDBJ whole genome shotgun (WGS) entry which is preliminary data.</text>
</comment>